<evidence type="ECO:0000259" key="14">
    <source>
        <dbReference type="PROSITE" id="PS50950"/>
    </source>
</evidence>
<keyword evidence="8" id="KW-0804">Transcription</keyword>
<feature type="domain" description="THAP-type" evidence="14">
    <location>
        <begin position="1"/>
        <end position="92"/>
    </location>
</feature>
<dbReference type="InterPro" id="IPR013087">
    <property type="entry name" value="Znf_C2H2_type"/>
</dbReference>
<feature type="domain" description="C2H2-type" evidence="13">
    <location>
        <begin position="704"/>
        <end position="732"/>
    </location>
</feature>
<feature type="domain" description="C2H2-type" evidence="13">
    <location>
        <begin position="762"/>
        <end position="795"/>
    </location>
</feature>
<feature type="region of interest" description="Disordered" evidence="12">
    <location>
        <begin position="341"/>
        <end position="381"/>
    </location>
</feature>
<feature type="compositionally biased region" description="Basic residues" evidence="12">
    <location>
        <begin position="363"/>
        <end position="373"/>
    </location>
</feature>
<evidence type="ECO:0000256" key="9">
    <source>
        <dbReference type="ARBA" id="ARBA00023242"/>
    </source>
</evidence>
<feature type="domain" description="C2H2-type" evidence="13">
    <location>
        <begin position="489"/>
        <end position="512"/>
    </location>
</feature>
<feature type="domain" description="C2H2-type" evidence="13">
    <location>
        <begin position="640"/>
        <end position="663"/>
    </location>
</feature>
<dbReference type="InterPro" id="IPR006612">
    <property type="entry name" value="THAP_Znf"/>
</dbReference>
<feature type="domain" description="C2H2-type" evidence="13">
    <location>
        <begin position="518"/>
        <end position="545"/>
    </location>
</feature>
<evidence type="ECO:0000313" key="15">
    <source>
        <dbReference type="EMBL" id="JAV21711.1"/>
    </source>
</evidence>
<name>A0A1Q3F2D9_CULTA</name>
<proteinExistence type="predicted"/>
<evidence type="ECO:0000259" key="13">
    <source>
        <dbReference type="PROSITE" id="PS50157"/>
    </source>
</evidence>
<sequence length="795" mass="90078">MPCCVPRCSVPAGSGAQRLVRFPQDYRLRRRWKEVIKQATGIELVESACYEPGDENPAPLELCLGHMARPEVTDRYQEPARFVDSSGSPLTLLGCRLCLQFFPAPEVITTDGDGQLGGLNLVASVRGAFGIRIHPSDFLRTLCLGCTAKLELVTTVRNQCRINEFVYETVTKAGRCSLEIVGGEELRVEEVEKGKKRKKGGVVGNGSKRKKVEQVEVERVVEFVAEEVSVETVEEELREVEPVIPAGKPKKQGAKGRKGKKKSVEESKLDKLEIPVEADNVEKTGEEFEDLSAEPDGSANKKQAKLAKLEILKAALGDEYSDEDLQQELFEELEIVDYLEESSLEDDQNSEDEAEPVAVEKGTKKKKAGPTKKKSAEESKQDRLNMRQILATTCFICKGTFVSRSELELHLSMEHLSEDGYSCGECNDGEKFVMVQTYNLHLSHHDHSIRRFKCSFCTMAFSVRNSRRLHENKKHGQSHRVRERVIVQADCDICGKSFAHQGNLLRHKKTEHEQFEGHKCQICGRELTTRVGLMQHMLIHSDKRQCPFSCGHCEKRFKSANHLYKHKLKHHLDLMNDYLCVACQSRFTSMAEYESHMRELHVHRDSYEYSCRLCPEIPQTDQELGQHIAASHASTNYPYFKCKSCAKKFHTKNQLFEHRKTSHERFVCDRCGGSYTTKLGLQTHIDGKHLGKRWPRSKAAQTPGKCPECGLVCSTIPNLRRHRRVVHQGEKPYECGSCHVRFAAKLSLQNHVRCAHTGEAPFVCPHCGERFKETSIFSRHRKKCALDARNEGEAE</sequence>
<evidence type="ECO:0000256" key="5">
    <source>
        <dbReference type="ARBA" id="ARBA00022833"/>
    </source>
</evidence>
<evidence type="ECO:0000256" key="3">
    <source>
        <dbReference type="ARBA" id="ARBA00022737"/>
    </source>
</evidence>
<dbReference type="SUPFAM" id="SSF57667">
    <property type="entry name" value="beta-beta-alpha zinc fingers"/>
    <property type="match status" value="6"/>
</dbReference>
<evidence type="ECO:0008006" key="16">
    <source>
        <dbReference type="Google" id="ProtNLM"/>
    </source>
</evidence>
<dbReference type="Pfam" id="PF00096">
    <property type="entry name" value="zf-C2H2"/>
    <property type="match status" value="3"/>
</dbReference>
<reference evidence="15" key="1">
    <citation type="submission" date="2017-01" db="EMBL/GenBank/DDBJ databases">
        <title>A deep insight into the sialotranscriptome of adult male and female Cluex tarsalis mosquitoes.</title>
        <authorList>
            <person name="Ribeiro J.M."/>
            <person name="Moreira F."/>
            <person name="Bernard K.A."/>
            <person name="Calvo E."/>
        </authorList>
    </citation>
    <scope>NUCLEOTIDE SEQUENCE</scope>
    <source>
        <strain evidence="15">Kern County</strain>
        <tissue evidence="15">Salivary glands</tissue>
    </source>
</reference>
<dbReference type="EMBL" id="GFDL01013334">
    <property type="protein sequence ID" value="JAV21711.1"/>
    <property type="molecule type" value="Transcribed_RNA"/>
</dbReference>
<evidence type="ECO:0000256" key="1">
    <source>
        <dbReference type="ARBA" id="ARBA00004123"/>
    </source>
</evidence>
<keyword evidence="4 10" id="KW-0863">Zinc-finger</keyword>
<dbReference type="PROSITE" id="PS00028">
    <property type="entry name" value="ZINC_FINGER_C2H2_1"/>
    <property type="match status" value="8"/>
</dbReference>
<dbReference type="SMART" id="SM00355">
    <property type="entry name" value="ZnF_C2H2"/>
    <property type="match status" value="13"/>
</dbReference>
<feature type="compositionally biased region" description="Acidic residues" evidence="12">
    <location>
        <begin position="341"/>
        <end position="355"/>
    </location>
</feature>
<evidence type="ECO:0000256" key="7">
    <source>
        <dbReference type="ARBA" id="ARBA00023125"/>
    </source>
</evidence>
<dbReference type="GO" id="GO:0005634">
    <property type="term" value="C:nucleus"/>
    <property type="evidence" value="ECO:0007669"/>
    <property type="project" value="UniProtKB-SubCell"/>
</dbReference>
<dbReference type="AlphaFoldDB" id="A0A1Q3F2D9"/>
<feature type="compositionally biased region" description="Basic and acidic residues" evidence="12">
    <location>
        <begin position="262"/>
        <end position="286"/>
    </location>
</feature>
<feature type="domain" description="C2H2-type" evidence="13">
    <location>
        <begin position="666"/>
        <end position="694"/>
    </location>
</feature>
<dbReference type="Gene3D" id="3.30.160.60">
    <property type="entry name" value="Classic Zinc Finger"/>
    <property type="match status" value="8"/>
</dbReference>
<keyword evidence="7 11" id="KW-0238">DNA-binding</keyword>
<feature type="region of interest" description="Disordered" evidence="12">
    <location>
        <begin position="244"/>
        <end position="300"/>
    </location>
</feature>
<keyword evidence="2" id="KW-0479">Metal-binding</keyword>
<comment type="subcellular location">
    <subcellularLocation>
        <location evidence="1">Nucleus</location>
    </subcellularLocation>
</comment>
<evidence type="ECO:0000256" key="2">
    <source>
        <dbReference type="ARBA" id="ARBA00022723"/>
    </source>
</evidence>
<dbReference type="PROSITE" id="PS50950">
    <property type="entry name" value="ZF_THAP"/>
    <property type="match status" value="1"/>
</dbReference>
<feature type="compositionally biased region" description="Basic residues" evidence="12">
    <location>
        <begin position="248"/>
        <end position="261"/>
    </location>
</feature>
<feature type="domain" description="C2H2-type" evidence="13">
    <location>
        <begin position="733"/>
        <end position="761"/>
    </location>
</feature>
<dbReference type="InterPro" id="IPR036236">
    <property type="entry name" value="Znf_C2H2_sf"/>
</dbReference>
<keyword evidence="6" id="KW-0805">Transcription regulation</keyword>
<accession>A0A1Q3F2D9</accession>
<feature type="domain" description="C2H2-type" evidence="13">
    <location>
        <begin position="578"/>
        <end position="606"/>
    </location>
</feature>
<evidence type="ECO:0000256" key="10">
    <source>
        <dbReference type="PROSITE-ProRule" id="PRU00042"/>
    </source>
</evidence>
<keyword evidence="5" id="KW-0862">Zinc</keyword>
<protein>
    <recommendedName>
        <fullName evidence="16">C2h2-type zn-finger protein</fullName>
    </recommendedName>
</protein>
<dbReference type="GO" id="GO:0003677">
    <property type="term" value="F:DNA binding"/>
    <property type="evidence" value="ECO:0007669"/>
    <property type="project" value="UniProtKB-UniRule"/>
</dbReference>
<evidence type="ECO:0000256" key="4">
    <source>
        <dbReference type="ARBA" id="ARBA00022771"/>
    </source>
</evidence>
<dbReference type="GO" id="GO:0008270">
    <property type="term" value="F:zinc ion binding"/>
    <property type="evidence" value="ECO:0007669"/>
    <property type="project" value="UniProtKB-KW"/>
</dbReference>
<dbReference type="PROSITE" id="PS50157">
    <property type="entry name" value="ZINC_FINGER_C2H2_2"/>
    <property type="match status" value="9"/>
</dbReference>
<dbReference type="PANTHER" id="PTHR47772:SF13">
    <property type="entry name" value="GASTRULA ZINC FINGER PROTEIN XLCGF49.1-LIKE-RELATED"/>
    <property type="match status" value="1"/>
</dbReference>
<dbReference type="InterPro" id="IPR050636">
    <property type="entry name" value="C2H2-ZF_domain-containing"/>
</dbReference>
<organism evidence="15">
    <name type="scientific">Culex tarsalis</name>
    <name type="common">Encephalitis mosquito</name>
    <dbReference type="NCBI Taxonomy" id="7177"/>
    <lineage>
        <taxon>Eukaryota</taxon>
        <taxon>Metazoa</taxon>
        <taxon>Ecdysozoa</taxon>
        <taxon>Arthropoda</taxon>
        <taxon>Hexapoda</taxon>
        <taxon>Insecta</taxon>
        <taxon>Pterygota</taxon>
        <taxon>Neoptera</taxon>
        <taxon>Endopterygota</taxon>
        <taxon>Diptera</taxon>
        <taxon>Nematocera</taxon>
        <taxon>Culicoidea</taxon>
        <taxon>Culicidae</taxon>
        <taxon>Culicinae</taxon>
        <taxon>Culicini</taxon>
        <taxon>Culex</taxon>
        <taxon>Culex</taxon>
    </lineage>
</organism>
<evidence type="ECO:0000256" key="12">
    <source>
        <dbReference type="SAM" id="MobiDB-lite"/>
    </source>
</evidence>
<keyword evidence="9" id="KW-0539">Nucleus</keyword>
<feature type="domain" description="C2H2-type" evidence="13">
    <location>
        <begin position="548"/>
        <end position="570"/>
    </location>
</feature>
<keyword evidence="3" id="KW-0677">Repeat</keyword>
<evidence type="ECO:0000256" key="11">
    <source>
        <dbReference type="PROSITE-ProRule" id="PRU00309"/>
    </source>
</evidence>
<evidence type="ECO:0000256" key="6">
    <source>
        <dbReference type="ARBA" id="ARBA00023015"/>
    </source>
</evidence>
<evidence type="ECO:0000256" key="8">
    <source>
        <dbReference type="ARBA" id="ARBA00023163"/>
    </source>
</evidence>
<dbReference type="PANTHER" id="PTHR47772">
    <property type="entry name" value="ZINC FINGER PROTEIN 200"/>
    <property type="match status" value="1"/>
</dbReference>